<dbReference type="AlphaFoldDB" id="A0A4S4MQE4"/>
<organism evidence="1 2">
    <name type="scientific">Antrodiella citrinella</name>
    <dbReference type="NCBI Taxonomy" id="2447956"/>
    <lineage>
        <taxon>Eukaryota</taxon>
        <taxon>Fungi</taxon>
        <taxon>Dikarya</taxon>
        <taxon>Basidiomycota</taxon>
        <taxon>Agaricomycotina</taxon>
        <taxon>Agaricomycetes</taxon>
        <taxon>Polyporales</taxon>
        <taxon>Steccherinaceae</taxon>
        <taxon>Antrodiella</taxon>
    </lineage>
</organism>
<comment type="caution">
    <text evidence="1">The sequence shown here is derived from an EMBL/GenBank/DDBJ whole genome shotgun (WGS) entry which is preliminary data.</text>
</comment>
<dbReference type="EMBL" id="SGPM01000186">
    <property type="protein sequence ID" value="THH28326.1"/>
    <property type="molecule type" value="Genomic_DNA"/>
</dbReference>
<keyword evidence="2" id="KW-1185">Reference proteome</keyword>
<protein>
    <submittedName>
        <fullName evidence="1">Uncharacterized protein</fullName>
    </submittedName>
</protein>
<gene>
    <name evidence="1" type="ORF">EUX98_g5869</name>
</gene>
<dbReference type="OrthoDB" id="2141050at2759"/>
<sequence length="67" mass="7520">MEHDFMRRHIDTGFTGHALSMGAWGFVGYWAYQWDIRAGELIAAKTAEIREKRAQKALAAGAHAEES</sequence>
<evidence type="ECO:0000313" key="2">
    <source>
        <dbReference type="Proteomes" id="UP000308730"/>
    </source>
</evidence>
<evidence type="ECO:0000313" key="1">
    <source>
        <dbReference type="EMBL" id="THH28326.1"/>
    </source>
</evidence>
<accession>A0A4S4MQE4</accession>
<dbReference type="Proteomes" id="UP000308730">
    <property type="component" value="Unassembled WGS sequence"/>
</dbReference>
<name>A0A4S4MQE4_9APHY</name>
<reference evidence="1 2" key="1">
    <citation type="submission" date="2019-02" db="EMBL/GenBank/DDBJ databases">
        <title>Genome sequencing of the rare red list fungi Antrodiella citrinella (Flaviporus citrinellus).</title>
        <authorList>
            <person name="Buettner E."/>
            <person name="Kellner H."/>
        </authorList>
    </citation>
    <scope>NUCLEOTIDE SEQUENCE [LARGE SCALE GENOMIC DNA]</scope>
    <source>
        <strain evidence="1 2">DSM 108506</strain>
    </source>
</reference>
<proteinExistence type="predicted"/>